<dbReference type="HAMAP" id="MF_00518">
    <property type="entry name" value="Deacylase_Dtd"/>
    <property type="match status" value="1"/>
</dbReference>
<keyword evidence="3" id="KW-0694">RNA-binding</keyword>
<accession>A0A0H4I172</accession>
<organism evidence="4 5">
    <name type="scientific">Marinobacter psychrophilus</name>
    <dbReference type="NCBI Taxonomy" id="330734"/>
    <lineage>
        <taxon>Bacteria</taxon>
        <taxon>Pseudomonadati</taxon>
        <taxon>Pseudomonadota</taxon>
        <taxon>Gammaproteobacteria</taxon>
        <taxon>Pseudomonadales</taxon>
        <taxon>Marinobacteraceae</taxon>
        <taxon>Marinobacter</taxon>
    </lineage>
</organism>
<dbReference type="STRING" id="330734.ABA45_03390"/>
<evidence type="ECO:0000313" key="4">
    <source>
        <dbReference type="EMBL" id="AKO51583.1"/>
    </source>
</evidence>
<sequence length="150" mass="15933">MKALLQRVTEAKVTVNGNTIASIGRGVLLLLGIEQSDTLQQAKDLCQRTINYRIFPDQQGRMNLSLKSLGGGLLVVPQFTLAADTSTGGRASFSKAAAPDIAHELYSLFVVEAVSALGKDKVEQGKFGADMQVGLINDGPVTFLLRSKAA</sequence>
<keyword evidence="3" id="KW-0820">tRNA-binding</keyword>
<dbReference type="PANTHER" id="PTHR10472:SF5">
    <property type="entry name" value="D-AMINOACYL-TRNA DEACYLASE 1"/>
    <property type="match status" value="1"/>
</dbReference>
<protein>
    <recommendedName>
        <fullName evidence="3">D-aminoacyl-tRNA deacylase</fullName>
        <shortName evidence="3">DTD</shortName>
        <ecNumber evidence="3">3.1.1.96</ecNumber>
    </recommendedName>
    <alternativeName>
        <fullName evidence="3">Gly-tRNA(Ala) deacylase</fullName>
        <ecNumber evidence="3">3.1.1.-</ecNumber>
    </alternativeName>
</protein>
<dbReference type="FunFam" id="3.50.80.10:FF:000001">
    <property type="entry name" value="D-aminoacyl-tRNA deacylase"/>
    <property type="match status" value="1"/>
</dbReference>
<dbReference type="InterPro" id="IPR003732">
    <property type="entry name" value="Daa-tRNA_deacyls_DTD"/>
</dbReference>
<dbReference type="Gene3D" id="3.50.80.10">
    <property type="entry name" value="D-tyrosyl-tRNA(Tyr) deacylase"/>
    <property type="match status" value="1"/>
</dbReference>
<name>A0A0H4I172_9GAMM</name>
<dbReference type="AlphaFoldDB" id="A0A0H4I172"/>
<dbReference type="GO" id="GO:0051500">
    <property type="term" value="F:D-tyrosyl-tRNA(Tyr) deacylase activity"/>
    <property type="evidence" value="ECO:0007669"/>
    <property type="project" value="TreeGrafter"/>
</dbReference>
<dbReference type="Pfam" id="PF02580">
    <property type="entry name" value="Tyr_Deacylase"/>
    <property type="match status" value="1"/>
</dbReference>
<dbReference type="NCBIfam" id="TIGR00256">
    <property type="entry name" value="D-aminoacyl-tRNA deacylase"/>
    <property type="match status" value="1"/>
</dbReference>
<dbReference type="EC" id="3.1.1.-" evidence="3"/>
<reference evidence="4 5" key="1">
    <citation type="submission" date="2015-05" db="EMBL/GenBank/DDBJ databases">
        <title>Complete genome of Marinobacter psychrophilus strain 20041T isolated from sea-ice of the Canadian Basin.</title>
        <authorList>
            <person name="Song L."/>
            <person name="Ren L."/>
            <person name="Yu Y."/>
            <person name="Wang X."/>
        </authorList>
    </citation>
    <scope>NUCLEOTIDE SEQUENCE [LARGE SCALE GENOMIC DNA]</scope>
    <source>
        <strain evidence="4 5">20041</strain>
    </source>
</reference>
<dbReference type="EC" id="3.1.1.96" evidence="3"/>
<proteinExistence type="inferred from homology"/>
<gene>
    <name evidence="3" type="primary">dtd</name>
    <name evidence="4" type="ORF">ABA45_03390</name>
</gene>
<dbReference type="GO" id="GO:0005737">
    <property type="term" value="C:cytoplasm"/>
    <property type="evidence" value="ECO:0007669"/>
    <property type="project" value="UniProtKB-SubCell"/>
</dbReference>
<dbReference type="EMBL" id="CP011494">
    <property type="protein sequence ID" value="AKO51583.1"/>
    <property type="molecule type" value="Genomic_DNA"/>
</dbReference>
<dbReference type="PANTHER" id="PTHR10472">
    <property type="entry name" value="D-TYROSYL-TRNA TYR DEACYLASE"/>
    <property type="match status" value="1"/>
</dbReference>
<comment type="subcellular location">
    <subcellularLocation>
        <location evidence="3">Cytoplasm</location>
    </subcellularLocation>
</comment>
<dbReference type="InterPro" id="IPR023509">
    <property type="entry name" value="DTD-like_sf"/>
</dbReference>
<comment type="catalytic activity">
    <reaction evidence="3">
        <text>a D-aminoacyl-tRNA + H2O = a tRNA + a D-alpha-amino acid + H(+)</text>
        <dbReference type="Rhea" id="RHEA:13953"/>
        <dbReference type="Rhea" id="RHEA-COMP:10123"/>
        <dbReference type="Rhea" id="RHEA-COMP:10124"/>
        <dbReference type="ChEBI" id="CHEBI:15377"/>
        <dbReference type="ChEBI" id="CHEBI:15378"/>
        <dbReference type="ChEBI" id="CHEBI:59871"/>
        <dbReference type="ChEBI" id="CHEBI:78442"/>
        <dbReference type="ChEBI" id="CHEBI:79333"/>
        <dbReference type="EC" id="3.1.1.96"/>
    </reaction>
</comment>
<feature type="short sequence motif" description="Gly-cisPro motif, important for rejection of L-amino acids" evidence="3">
    <location>
        <begin position="139"/>
        <end position="140"/>
    </location>
</feature>
<evidence type="ECO:0000313" key="5">
    <source>
        <dbReference type="Proteomes" id="UP000036406"/>
    </source>
</evidence>
<dbReference type="PATRIC" id="fig|330734.3.peg.737"/>
<dbReference type="GO" id="GO:0043908">
    <property type="term" value="F:Ser(Gly)-tRNA(Ala) hydrolase activity"/>
    <property type="evidence" value="ECO:0007669"/>
    <property type="project" value="UniProtKB-UniRule"/>
</dbReference>
<dbReference type="KEGG" id="mpq:ABA45_03390"/>
<dbReference type="SUPFAM" id="SSF69500">
    <property type="entry name" value="DTD-like"/>
    <property type="match status" value="1"/>
</dbReference>
<dbReference type="Proteomes" id="UP000036406">
    <property type="component" value="Chromosome"/>
</dbReference>
<keyword evidence="3" id="KW-0963">Cytoplasm</keyword>
<comment type="catalytic activity">
    <reaction evidence="3">
        <text>glycyl-tRNA(Ala) + H2O = tRNA(Ala) + glycine + H(+)</text>
        <dbReference type="Rhea" id="RHEA:53744"/>
        <dbReference type="Rhea" id="RHEA-COMP:9657"/>
        <dbReference type="Rhea" id="RHEA-COMP:13640"/>
        <dbReference type="ChEBI" id="CHEBI:15377"/>
        <dbReference type="ChEBI" id="CHEBI:15378"/>
        <dbReference type="ChEBI" id="CHEBI:57305"/>
        <dbReference type="ChEBI" id="CHEBI:78442"/>
        <dbReference type="ChEBI" id="CHEBI:78522"/>
    </reaction>
</comment>
<evidence type="ECO:0000256" key="2">
    <source>
        <dbReference type="ARBA" id="ARBA00022801"/>
    </source>
</evidence>
<comment type="domain">
    <text evidence="3">A Gly-cisPro motif from one monomer fits into the active site of the other monomer to allow specific chiral rejection of L-amino acids.</text>
</comment>
<dbReference type="GO" id="GO:0019478">
    <property type="term" value="P:D-amino acid catabolic process"/>
    <property type="evidence" value="ECO:0007669"/>
    <property type="project" value="UniProtKB-UniRule"/>
</dbReference>
<dbReference type="RefSeq" id="WP_048384324.1">
    <property type="nucleotide sequence ID" value="NZ_CP011494.1"/>
</dbReference>
<comment type="similarity">
    <text evidence="1 3">Belongs to the DTD family.</text>
</comment>
<keyword evidence="2 3" id="KW-0378">Hydrolase</keyword>
<comment type="function">
    <text evidence="3">An aminoacyl-tRNA editing enzyme that deacylates mischarged D-aminoacyl-tRNAs. Also deacylates mischarged glycyl-tRNA(Ala), protecting cells against glycine mischarging by AlaRS. Acts via tRNA-based rather than protein-based catalysis; rejects L-amino acids rather than detecting D-amino acids in the active site. By recycling D-aminoacyl-tRNA to D-amino acids and free tRNA molecules, this enzyme counteracts the toxicity associated with the formation of D-aminoacyl-tRNA entities in vivo and helps enforce protein L-homochirality.</text>
</comment>
<dbReference type="GO" id="GO:0106026">
    <property type="term" value="F:Gly-tRNA(Ala) deacylase activity"/>
    <property type="evidence" value="ECO:0007669"/>
    <property type="project" value="UniProtKB-UniRule"/>
</dbReference>
<evidence type="ECO:0000256" key="3">
    <source>
        <dbReference type="HAMAP-Rule" id="MF_00518"/>
    </source>
</evidence>
<comment type="subunit">
    <text evidence="3">Homodimer.</text>
</comment>
<keyword evidence="5" id="KW-1185">Reference proteome</keyword>
<evidence type="ECO:0000256" key="1">
    <source>
        <dbReference type="ARBA" id="ARBA00009673"/>
    </source>
</evidence>
<dbReference type="GO" id="GO:0000049">
    <property type="term" value="F:tRNA binding"/>
    <property type="evidence" value="ECO:0007669"/>
    <property type="project" value="UniProtKB-UniRule"/>
</dbReference>